<dbReference type="AlphaFoldDB" id="A0AAJ6P7G8"/>
<organism evidence="1 2">
    <name type="scientific">Halotia branconii CENA392</name>
    <dbReference type="NCBI Taxonomy" id="1539056"/>
    <lineage>
        <taxon>Bacteria</taxon>
        <taxon>Bacillati</taxon>
        <taxon>Cyanobacteriota</taxon>
        <taxon>Cyanophyceae</taxon>
        <taxon>Nostocales</taxon>
        <taxon>Nodulariaceae</taxon>
        <taxon>Halotia</taxon>
    </lineage>
</organism>
<dbReference type="EMBL" id="CP124543">
    <property type="protein sequence ID" value="WGV23625.1"/>
    <property type="molecule type" value="Genomic_DNA"/>
</dbReference>
<name>A0AAJ6P7G8_9CYAN</name>
<dbReference type="KEGG" id="hbq:QI031_17615"/>
<evidence type="ECO:0000313" key="2">
    <source>
        <dbReference type="Proteomes" id="UP001223520"/>
    </source>
</evidence>
<evidence type="ECO:0000313" key="1">
    <source>
        <dbReference type="EMBL" id="WGV23625.1"/>
    </source>
</evidence>
<dbReference type="RefSeq" id="WP_281480953.1">
    <property type="nucleotide sequence ID" value="NZ_CP124543.1"/>
</dbReference>
<keyword evidence="2" id="KW-1185">Reference proteome</keyword>
<accession>A0AAJ6P7G8</accession>
<sequence>MKTYSINSKILRQLWSIVEETQTSTLLGLNDTDLVKQLLEQIEKQKALNPQETNTLSAYIHSKTLLIRDLAQARLVNC</sequence>
<reference evidence="1 2" key="1">
    <citation type="journal article" date="2023" name="Limnol Oceanogr Lett">
        <title>Environmental adaptations by the intertidal Antarctic cyanobacterium Halotia branconii CENA392 as revealed using long-read genome sequencing.</title>
        <authorList>
            <person name="Dextro R.B."/>
            <person name="Delbaje E."/>
            <person name="Freitas P.N.N."/>
            <person name="Geraldes V."/>
            <person name="Pinto E."/>
            <person name="Long P.F."/>
            <person name="Fiore M.F."/>
        </authorList>
    </citation>
    <scope>NUCLEOTIDE SEQUENCE [LARGE SCALE GENOMIC DNA]</scope>
    <source>
        <strain evidence="1 2">CENA392</strain>
    </source>
</reference>
<dbReference type="Proteomes" id="UP001223520">
    <property type="component" value="Chromosome"/>
</dbReference>
<proteinExistence type="predicted"/>
<protein>
    <submittedName>
        <fullName evidence="1">Uncharacterized protein</fullName>
    </submittedName>
</protein>
<gene>
    <name evidence="1" type="ORF">QI031_17615</name>
</gene>